<protein>
    <submittedName>
        <fullName evidence="2">Peptidoglycan-binding domain 1 protein</fullName>
    </submittedName>
</protein>
<evidence type="ECO:0000313" key="3">
    <source>
        <dbReference type="Proteomes" id="UP000002255"/>
    </source>
</evidence>
<dbReference type="InterPro" id="IPR036366">
    <property type="entry name" value="PGBDSf"/>
</dbReference>
<dbReference type="STRING" id="446471.Xcel_0027"/>
<dbReference type="AlphaFoldDB" id="D1BTC6"/>
<dbReference type="KEGG" id="xce:Xcel_0027"/>
<gene>
    <name evidence="2" type="ordered locus">Xcel_0027</name>
</gene>
<sequence>MLAGALLVGGGWVLAQQMVSPEQVAAQAEPPPPTPVVAALREGYLHGTMTMTATAVSSGVHEVVAPKALDGVVTFSDFAVAGEVQAGSAVVRVNGRPVIVMAGPFPLYRDLTSGDTGDDVLMLQRALVDAGHLRGTPDGVFGARTAAAVRALYRTVGFPAPTTAVAPEPAVAASSATADGEPLVAPVRPATMVRAAELVFTGALPAQVGSVVPVGATVEPGTVLASLTVGATELRADVPPEAIGPLAVGAAATFVGDGGAAGLAQVESITPGQDGQMQVHWSLEGAVAVGTDYVLTVENPAAQDAPTLLAPIAALVSRGGVDTVTVREDDVFREVAVEVLGMQGAVAAIRAQDDAGVLRAGSEVRLV</sequence>
<accession>D1BTC6</accession>
<feature type="domain" description="Peptidoglycan binding-like" evidence="1">
    <location>
        <begin position="116"/>
        <end position="151"/>
    </location>
</feature>
<dbReference type="InterPro" id="IPR036365">
    <property type="entry name" value="PGBD-like_sf"/>
</dbReference>
<keyword evidence="3" id="KW-1185">Reference proteome</keyword>
<name>D1BTC6_XYLCX</name>
<dbReference type="Proteomes" id="UP000002255">
    <property type="component" value="Chromosome"/>
</dbReference>
<evidence type="ECO:0000313" key="2">
    <source>
        <dbReference type="EMBL" id="ACZ29068.1"/>
    </source>
</evidence>
<dbReference type="Pfam" id="PF01471">
    <property type="entry name" value="PG_binding_1"/>
    <property type="match status" value="1"/>
</dbReference>
<dbReference type="InterPro" id="IPR002477">
    <property type="entry name" value="Peptidoglycan-bd-like"/>
</dbReference>
<reference evidence="3" key="1">
    <citation type="submission" date="2009-11" db="EMBL/GenBank/DDBJ databases">
        <title>The complete chromosome of Xylanimonas cellulosilytica DSM 15894.</title>
        <authorList>
            <consortium name="US DOE Joint Genome Institute (JGI-PGF)"/>
            <person name="Lucas S."/>
            <person name="Copeland A."/>
            <person name="Lapidus A."/>
            <person name="Glavina del Rio T."/>
            <person name="Dalin E."/>
            <person name="Tice H."/>
            <person name="Bruce D."/>
            <person name="Goodwin L."/>
            <person name="Pitluck S."/>
            <person name="Kyrpides N."/>
            <person name="Mavromatis K."/>
            <person name="Ivanova N."/>
            <person name="Mikhailova N."/>
            <person name="Foster B."/>
            <person name="Clum A."/>
            <person name="Brettin T."/>
            <person name="Detter J.C."/>
            <person name="Han C."/>
            <person name="Larimer F."/>
            <person name="Land M."/>
            <person name="Hauser L."/>
            <person name="Markowitz V."/>
            <person name="Cheng J.F."/>
            <person name="Hugenholtz P."/>
            <person name="Woyke T."/>
            <person name="Wu D."/>
            <person name="Gehrich-Schroeter G."/>
            <person name="Schneider S."/>
            <person name="Pukall S.R."/>
            <person name="Klenk H.P."/>
            <person name="Eisen J.A."/>
        </authorList>
    </citation>
    <scope>NUCLEOTIDE SEQUENCE [LARGE SCALE GENOMIC DNA]</scope>
    <source>
        <strain evidence="3">DSM 15894 / CECT 5975 / LMG 20990 / XIL07</strain>
    </source>
</reference>
<dbReference type="SUPFAM" id="SSF47090">
    <property type="entry name" value="PGBD-like"/>
    <property type="match status" value="1"/>
</dbReference>
<evidence type="ECO:0000259" key="1">
    <source>
        <dbReference type="Pfam" id="PF01471"/>
    </source>
</evidence>
<organism evidence="2 3">
    <name type="scientific">Xylanimonas cellulosilytica (strain DSM 15894 / JCM 12276 / CECT 5975 / KCTC 9989 / LMG 20990 / NBRC 107835 / XIL07)</name>
    <dbReference type="NCBI Taxonomy" id="446471"/>
    <lineage>
        <taxon>Bacteria</taxon>
        <taxon>Bacillati</taxon>
        <taxon>Actinomycetota</taxon>
        <taxon>Actinomycetes</taxon>
        <taxon>Micrococcales</taxon>
        <taxon>Promicromonosporaceae</taxon>
        <taxon>Xylanimonas</taxon>
    </lineage>
</organism>
<dbReference type="EMBL" id="CP001821">
    <property type="protein sequence ID" value="ACZ29068.1"/>
    <property type="molecule type" value="Genomic_DNA"/>
</dbReference>
<proteinExistence type="predicted"/>
<dbReference type="eggNOG" id="COG3409">
    <property type="taxonomic scope" value="Bacteria"/>
</dbReference>
<dbReference type="Gene3D" id="1.10.101.10">
    <property type="entry name" value="PGBD-like superfamily/PGBD"/>
    <property type="match status" value="1"/>
</dbReference>
<dbReference type="HOGENOM" id="CLU_754296_0_0_11"/>
<reference evidence="2 3" key="2">
    <citation type="journal article" date="2010" name="Stand. Genomic Sci.">
        <title>Complete genome sequence of Xylanimonas cellulosilytica type strain (XIL07).</title>
        <authorList>
            <person name="Foster B."/>
            <person name="Pukall R."/>
            <person name="Abt B."/>
            <person name="Nolan M."/>
            <person name="Glavina Del Rio T."/>
            <person name="Chen F."/>
            <person name="Lucas S."/>
            <person name="Tice H."/>
            <person name="Pitluck S."/>
            <person name="Cheng J.-F."/>
            <person name="Chertkov O."/>
            <person name="Brettin T."/>
            <person name="Han C."/>
            <person name="Detter J.C."/>
            <person name="Bruce D."/>
            <person name="Goodwin L."/>
            <person name="Ivanova N."/>
            <person name="Mavromatis K."/>
            <person name="Pati A."/>
            <person name="Mikhailova N."/>
            <person name="Chen A."/>
            <person name="Palaniappan K."/>
            <person name="Land M."/>
            <person name="Hauser L."/>
            <person name="Chang Y.-J."/>
            <person name="Jeffries C.D."/>
            <person name="Chain P."/>
            <person name="Rohde M."/>
            <person name="Goeker M."/>
            <person name="Bristow J."/>
            <person name="Eisen J.A."/>
            <person name="Markowitz V."/>
            <person name="Hugenholtz P."/>
            <person name="Kyrpides N.C."/>
            <person name="Klenk H.-P."/>
            <person name="Lapidus A."/>
        </authorList>
    </citation>
    <scope>NUCLEOTIDE SEQUENCE [LARGE SCALE GENOMIC DNA]</scope>
    <source>
        <strain evidence="3">DSM 15894 / CECT 5975 / LMG 20990 / XIL07</strain>
    </source>
</reference>